<accession>A0A202E4P4</accession>
<organism evidence="2 3">
    <name type="scientific">Natronolimnobius baerhuensis</name>
    <dbReference type="NCBI Taxonomy" id="253108"/>
    <lineage>
        <taxon>Archaea</taxon>
        <taxon>Methanobacteriati</taxon>
        <taxon>Methanobacteriota</taxon>
        <taxon>Stenosarchaea group</taxon>
        <taxon>Halobacteria</taxon>
        <taxon>Halobacteriales</taxon>
        <taxon>Natrialbaceae</taxon>
        <taxon>Natronolimnobius</taxon>
    </lineage>
</organism>
<dbReference type="EMBL" id="MWPH01000004">
    <property type="protein sequence ID" value="OVE83207.1"/>
    <property type="molecule type" value="Genomic_DNA"/>
</dbReference>
<feature type="region of interest" description="Disordered" evidence="1">
    <location>
        <begin position="60"/>
        <end position="88"/>
    </location>
</feature>
<sequence length="233" mass="25842">MTDLTIDDVDEDALVGERLEDVPKIAADGKCRGRRTEGPKGEKVFAGYCGSAAGKETDHLGEGRCKFHGGNNSGDNGQGGSEDNTNAVTHGAYADENSYYQNVLDESLQEFVDDVFEDYYERYEELHGEPLLGIEAELFRISVTHAKDIGLERWANGKPEGLKSGHPLVDQETRYTENGREFHKYKESIVQTAQKRLSNDRRQWLKDLGLLEDPESQKADAVGDLASIIAEDS</sequence>
<evidence type="ECO:0000313" key="2">
    <source>
        <dbReference type="EMBL" id="OVE83207.1"/>
    </source>
</evidence>
<evidence type="ECO:0000313" key="3">
    <source>
        <dbReference type="Proteomes" id="UP000196084"/>
    </source>
</evidence>
<comment type="caution">
    <text evidence="2">The sequence shown here is derived from an EMBL/GenBank/DDBJ whole genome shotgun (WGS) entry which is preliminary data.</text>
</comment>
<dbReference type="OrthoDB" id="166046at2157"/>
<evidence type="ECO:0000256" key="1">
    <source>
        <dbReference type="SAM" id="MobiDB-lite"/>
    </source>
</evidence>
<dbReference type="AlphaFoldDB" id="A0A202E4P4"/>
<keyword evidence="3" id="KW-1185">Reference proteome</keyword>
<proteinExistence type="predicted"/>
<dbReference type="Proteomes" id="UP000196084">
    <property type="component" value="Unassembled WGS sequence"/>
</dbReference>
<reference evidence="2 3" key="1">
    <citation type="submission" date="2017-02" db="EMBL/GenBank/DDBJ databases">
        <title>Natronthermophilus aegyptiacus gen. nov.,sp. nov., an aerobic, extremely halophilic alkalithermophilic archaeon isolated from the athalassohaline Wadi An Natrun, Egypt.</title>
        <authorList>
            <person name="Zhao B."/>
        </authorList>
    </citation>
    <scope>NUCLEOTIDE SEQUENCE [LARGE SCALE GENOMIC DNA]</scope>
    <source>
        <strain evidence="2 3">CGMCC 1.3597</strain>
    </source>
</reference>
<dbReference type="RefSeq" id="WP_087715528.1">
    <property type="nucleotide sequence ID" value="NZ_MWPH01000004.1"/>
</dbReference>
<gene>
    <name evidence="2" type="ORF">B2G88_17525</name>
</gene>
<protein>
    <submittedName>
        <fullName evidence="2">Uncharacterized protein</fullName>
    </submittedName>
</protein>
<name>A0A202E4P4_9EURY</name>